<name>A0A8X6SRV2_TRICX</name>
<dbReference type="Proteomes" id="UP000887159">
    <property type="component" value="Unassembled WGS sequence"/>
</dbReference>
<sequence length="273" mass="32040">MIKLEEKLKQLQANWYMLQLYMETHSKTFSDNLWSFGWPWLGTHVYKMAPTALDYHSILHGAHRSTSIRRTNRRFSVKLVNYREEGVIYRSEKLVSSRFTYITFYGQRKSEQQEIAIKQRSPQNILAFRRSIAVDVMPIPALMNSKWLLDENEIENKPLKRQIERLIENPQDVMELRNHVFTGDVDNELKIDWFSIISQKKKGNFVITTSSNRYCFRHLAQSEKGIRDPCLESTNEYLPYRSDTQRSDRGNEDLLGDSKHGLEGDSPGEVAFV</sequence>
<reference evidence="2" key="1">
    <citation type="submission" date="2020-08" db="EMBL/GenBank/DDBJ databases">
        <title>Multicomponent nature underlies the extraordinary mechanical properties of spider dragline silk.</title>
        <authorList>
            <person name="Kono N."/>
            <person name="Nakamura H."/>
            <person name="Mori M."/>
            <person name="Yoshida Y."/>
            <person name="Ohtoshi R."/>
            <person name="Malay A.D."/>
            <person name="Moran D.A.P."/>
            <person name="Tomita M."/>
            <person name="Numata K."/>
            <person name="Arakawa K."/>
        </authorList>
    </citation>
    <scope>NUCLEOTIDE SEQUENCE</scope>
</reference>
<evidence type="ECO:0000256" key="1">
    <source>
        <dbReference type="SAM" id="MobiDB-lite"/>
    </source>
</evidence>
<protein>
    <submittedName>
        <fullName evidence="2">Uncharacterized protein</fullName>
    </submittedName>
</protein>
<gene>
    <name evidence="2" type="ORF">TNCV_1089071</name>
</gene>
<proteinExistence type="predicted"/>
<feature type="region of interest" description="Disordered" evidence="1">
    <location>
        <begin position="237"/>
        <end position="273"/>
    </location>
</feature>
<evidence type="ECO:0000313" key="3">
    <source>
        <dbReference type="Proteomes" id="UP000887159"/>
    </source>
</evidence>
<comment type="caution">
    <text evidence="2">The sequence shown here is derived from an EMBL/GenBank/DDBJ whole genome shotgun (WGS) entry which is preliminary data.</text>
</comment>
<organism evidence="2 3">
    <name type="scientific">Trichonephila clavipes</name>
    <name type="common">Golden silk orbweaver</name>
    <name type="synonym">Nephila clavipes</name>
    <dbReference type="NCBI Taxonomy" id="2585209"/>
    <lineage>
        <taxon>Eukaryota</taxon>
        <taxon>Metazoa</taxon>
        <taxon>Ecdysozoa</taxon>
        <taxon>Arthropoda</taxon>
        <taxon>Chelicerata</taxon>
        <taxon>Arachnida</taxon>
        <taxon>Araneae</taxon>
        <taxon>Araneomorphae</taxon>
        <taxon>Entelegynae</taxon>
        <taxon>Araneoidea</taxon>
        <taxon>Nephilidae</taxon>
        <taxon>Trichonephila</taxon>
    </lineage>
</organism>
<accession>A0A8X6SRV2</accession>
<dbReference type="EMBL" id="BMAU01021343">
    <property type="protein sequence ID" value="GFY17131.1"/>
    <property type="molecule type" value="Genomic_DNA"/>
</dbReference>
<keyword evidence="3" id="KW-1185">Reference proteome</keyword>
<evidence type="ECO:0000313" key="2">
    <source>
        <dbReference type="EMBL" id="GFY17131.1"/>
    </source>
</evidence>
<feature type="compositionally biased region" description="Basic and acidic residues" evidence="1">
    <location>
        <begin position="243"/>
        <end position="263"/>
    </location>
</feature>
<dbReference type="AlphaFoldDB" id="A0A8X6SRV2"/>